<proteinExistence type="predicted"/>
<gene>
    <name evidence="1" type="ORF">ABT39_MTgene290</name>
</gene>
<geneLocation type="mitochondrion" evidence="1"/>
<sequence length="91" mass="10852">MAPSDIICIWHTKDHLQWHQHLYLRFPWHWPPHLFWGMLRLSLRSWHQQEGYASVSALALAIVLAPAWDCSFCDSVINVEPIYIQFWLILV</sequence>
<evidence type="ECO:0000313" key="1">
    <source>
        <dbReference type="EMBL" id="KUM50447.1"/>
    </source>
</evidence>
<keyword evidence="1" id="KW-0496">Mitochondrion</keyword>
<dbReference type="EMBL" id="LKAM01000001">
    <property type="protein sequence ID" value="KUM50447.1"/>
    <property type="molecule type" value="Genomic_DNA"/>
</dbReference>
<dbReference type="AlphaFoldDB" id="A0A101M3W7"/>
<name>A0A101M3W7_PICGL</name>
<accession>A0A101M3W7</accession>
<organism evidence="1">
    <name type="scientific">Picea glauca</name>
    <name type="common">White spruce</name>
    <name type="synonym">Pinus glauca</name>
    <dbReference type="NCBI Taxonomy" id="3330"/>
    <lineage>
        <taxon>Eukaryota</taxon>
        <taxon>Viridiplantae</taxon>
        <taxon>Streptophyta</taxon>
        <taxon>Embryophyta</taxon>
        <taxon>Tracheophyta</taxon>
        <taxon>Spermatophyta</taxon>
        <taxon>Pinopsida</taxon>
        <taxon>Pinidae</taxon>
        <taxon>Conifers I</taxon>
        <taxon>Pinales</taxon>
        <taxon>Pinaceae</taxon>
        <taxon>Picea</taxon>
    </lineage>
</organism>
<protein>
    <submittedName>
        <fullName evidence="1">Uncharacterized protein</fullName>
    </submittedName>
</protein>
<reference evidence="1" key="1">
    <citation type="journal article" date="2015" name="Genome Biol. Evol.">
        <title>Organellar Genomes of White Spruce (Picea glauca): Assembly and Annotation.</title>
        <authorList>
            <person name="Jackman S.D."/>
            <person name="Warren R.L."/>
            <person name="Gibb E.A."/>
            <person name="Vandervalk B.P."/>
            <person name="Mohamadi H."/>
            <person name="Chu J."/>
            <person name="Raymond A."/>
            <person name="Pleasance S."/>
            <person name="Coope R."/>
            <person name="Wildung M.R."/>
            <person name="Ritland C.E."/>
            <person name="Bousquet J."/>
            <person name="Jones S.J."/>
            <person name="Bohlmann J."/>
            <person name="Birol I."/>
        </authorList>
    </citation>
    <scope>NUCLEOTIDE SEQUENCE [LARGE SCALE GENOMIC DNA]</scope>
    <source>
        <tissue evidence="1">Flushing bud</tissue>
    </source>
</reference>
<comment type="caution">
    <text evidence="1">The sequence shown here is derived from an EMBL/GenBank/DDBJ whole genome shotgun (WGS) entry which is preliminary data.</text>
</comment>